<feature type="compositionally biased region" description="Low complexity" evidence="1">
    <location>
        <begin position="389"/>
        <end position="400"/>
    </location>
</feature>
<feature type="region of interest" description="Disordered" evidence="1">
    <location>
        <begin position="1"/>
        <end position="107"/>
    </location>
</feature>
<comment type="caution">
    <text evidence="2">The sequence shown here is derived from an EMBL/GenBank/DDBJ whole genome shotgun (WGS) entry which is preliminary data.</text>
</comment>
<organism evidence="2 3">
    <name type="scientific">Phyllosticta citrichinensis</name>
    <dbReference type="NCBI Taxonomy" id="1130410"/>
    <lineage>
        <taxon>Eukaryota</taxon>
        <taxon>Fungi</taxon>
        <taxon>Dikarya</taxon>
        <taxon>Ascomycota</taxon>
        <taxon>Pezizomycotina</taxon>
        <taxon>Dothideomycetes</taxon>
        <taxon>Dothideomycetes incertae sedis</taxon>
        <taxon>Botryosphaeriales</taxon>
        <taxon>Phyllostictaceae</taxon>
        <taxon>Phyllosticta</taxon>
    </lineage>
</organism>
<accession>A0ABR1Y147</accession>
<dbReference type="Proteomes" id="UP001456524">
    <property type="component" value="Unassembled WGS sequence"/>
</dbReference>
<proteinExistence type="predicted"/>
<evidence type="ECO:0000313" key="3">
    <source>
        <dbReference type="Proteomes" id="UP001456524"/>
    </source>
</evidence>
<feature type="compositionally biased region" description="Low complexity" evidence="1">
    <location>
        <begin position="38"/>
        <end position="55"/>
    </location>
</feature>
<feature type="region of interest" description="Disordered" evidence="1">
    <location>
        <begin position="141"/>
        <end position="166"/>
    </location>
</feature>
<feature type="compositionally biased region" description="Basic and acidic residues" evidence="1">
    <location>
        <begin position="56"/>
        <end position="66"/>
    </location>
</feature>
<feature type="compositionally biased region" description="Pro residues" evidence="1">
    <location>
        <begin position="91"/>
        <end position="107"/>
    </location>
</feature>
<gene>
    <name evidence="2" type="ORF">IWX90DRAFT_169341</name>
</gene>
<keyword evidence="3" id="KW-1185">Reference proteome</keyword>
<sequence length="652" mass="68836">MHSFSSNTNTNTSGSGAPPQLVRSTGIARRPRRPAPAPARATPSTSTTQPPAGAARRSDYRSEQDLLRGNGDSGANSSTTHKPTRAWRTWPTPPPTSIPAPAPAPTPPASLAIGVGVGAVGQQMPQIRHQLQSRRSFAARVEASTGPATAPRVDGGRVGGREGPDGEDEVALLTGGRIPRSFSTSAQTRVAAVHRRRGVEAGKGARRGGMGLPIISETTTVGHGGSAGGSRAAPAAVVAVPAAEGGGGGGGGADPPPRLPFLAFSGTGHLPLQDGDAAARAARKNALLAELYALETQSAAAGGGQGTDAHGVGTPHERERQIIAELMDLVHEYALVEENRYLPGEQRHDRERGQGGAMVELPAYDARSYTFPQPAYSRRPVWPGPQPHPQQQQLEPTQAPSPELYASEPWAVKPRRPGVPVIGLGNALHGRRQDEVYGEEGQSSRSFPANCSEYQVETLFRESMLEARQRRQEEEEAMMAEQRVGGLHEAAADSPSPSSSCPSSKGLSDNTAAAVGSGNADFAVEQTLPSIYMIRPTGREPPEPTIDPRYSANLDETRLTPPGAPKAKMRRRLAGLRGQGLDDAPEVVTAEMLGVPEIAAAEQKVEVEGAQCRSLEPGELPLPTMRRQGSGRQGLGARNSLKKSWRSFWNLR</sequence>
<dbReference type="EMBL" id="JBBWUH010000003">
    <property type="protein sequence ID" value="KAK8174300.1"/>
    <property type="molecule type" value="Genomic_DNA"/>
</dbReference>
<protein>
    <submittedName>
        <fullName evidence="2">Uncharacterized protein</fullName>
    </submittedName>
</protein>
<evidence type="ECO:0000313" key="2">
    <source>
        <dbReference type="EMBL" id="KAK8174300.1"/>
    </source>
</evidence>
<feature type="compositionally biased region" description="Low complexity" evidence="1">
    <location>
        <begin position="1"/>
        <end position="13"/>
    </location>
</feature>
<feature type="region of interest" description="Disordered" evidence="1">
    <location>
        <begin position="535"/>
        <end position="568"/>
    </location>
</feature>
<evidence type="ECO:0000256" key="1">
    <source>
        <dbReference type="SAM" id="MobiDB-lite"/>
    </source>
</evidence>
<feature type="region of interest" description="Disordered" evidence="1">
    <location>
        <begin position="616"/>
        <end position="639"/>
    </location>
</feature>
<feature type="region of interest" description="Disordered" evidence="1">
    <location>
        <begin position="469"/>
        <end position="513"/>
    </location>
</feature>
<feature type="compositionally biased region" description="Low complexity" evidence="1">
    <location>
        <begin position="494"/>
        <end position="504"/>
    </location>
</feature>
<reference evidence="2 3" key="1">
    <citation type="journal article" date="2022" name="G3 (Bethesda)">
        <title>Enemy or ally: a genomic approach to elucidate the lifestyle of Phyllosticta citrichinaensis.</title>
        <authorList>
            <person name="Buijs V.A."/>
            <person name="Groenewald J.Z."/>
            <person name="Haridas S."/>
            <person name="LaButti K.M."/>
            <person name="Lipzen A."/>
            <person name="Martin F.M."/>
            <person name="Barry K."/>
            <person name="Grigoriev I.V."/>
            <person name="Crous P.W."/>
            <person name="Seidl M.F."/>
        </authorList>
    </citation>
    <scope>NUCLEOTIDE SEQUENCE [LARGE SCALE GENOMIC DNA]</scope>
    <source>
        <strain evidence="2 3">CBS 129764</strain>
    </source>
</reference>
<feature type="region of interest" description="Disordered" evidence="1">
    <location>
        <begin position="375"/>
        <end position="401"/>
    </location>
</feature>
<name>A0ABR1Y147_9PEZI</name>